<evidence type="ECO:0000313" key="3">
    <source>
        <dbReference type="Proteomes" id="UP000007174"/>
    </source>
</evidence>
<sequence length="455" mass="51375">MSEPELEPGRTKRPGVLHGTAAPLSDALRGALNAAIETIYATGGPDTSLHCNAPNSDMGHHASTTSPDAALTASFPAPNPPLDAAFARLTECLKRWESRIEDRSLRCQTAVYHFHPPWSFADYESRVMGQNMSDADSTLRLYEEERKLREANPQWYHNIIPGTSSDLGSYYAPAVIIVPFSTQMDFVNRAENPQPVARIWRYLLAQCNESVESAAYFAAVQTLCNFLWPENDDAPTETQILGIRIRDRQEWIDAVDSDIMGDLVVASLVTKDSHLCTRLIARTQVEPEVNYTWVCEKASVHGYFAADVLYGLRRFLFKRSNFLQIAGIIDKLPAYCEASDRAETVLELVKATLSTLESPVSASHGRIVVNFIRLFKDFKTWSDVVQPAIVSQHRQLHRHSQFMLGLLNRLLEVTRKDNLPIDQVTAFYQQYADPKKPSQTLWQVARLNRFQYITQ</sequence>
<evidence type="ECO:0000256" key="1">
    <source>
        <dbReference type="SAM" id="MobiDB-lite"/>
    </source>
</evidence>
<gene>
    <name evidence="2" type="ORF">CH063_10041</name>
</gene>
<dbReference type="eggNOG" id="ENOG502RQN8">
    <property type="taxonomic scope" value="Eukaryota"/>
</dbReference>
<proteinExistence type="predicted"/>
<dbReference type="EMBL" id="CACQ02003325">
    <property type="protein sequence ID" value="CCF39126.1"/>
    <property type="molecule type" value="Genomic_DNA"/>
</dbReference>
<dbReference type="HOGENOM" id="CLU_601299_0_0_1"/>
<dbReference type="AlphaFoldDB" id="H1VFX3"/>
<dbReference type="Proteomes" id="UP000007174">
    <property type="component" value="Unassembled WGS sequence"/>
</dbReference>
<evidence type="ECO:0000313" key="2">
    <source>
        <dbReference type="EMBL" id="CCF39126.1"/>
    </source>
</evidence>
<reference evidence="3" key="1">
    <citation type="journal article" date="2012" name="Nat. Genet.">
        <title>Lifestyle transitions in plant pathogenic Colletotrichum fungi deciphered by genome and transcriptome analyses.</title>
        <authorList>
            <person name="O'Connell R.J."/>
            <person name="Thon M.R."/>
            <person name="Hacquard S."/>
            <person name="Amyotte S.G."/>
            <person name="Kleemann J."/>
            <person name="Torres M.F."/>
            <person name="Damm U."/>
            <person name="Buiate E.A."/>
            <person name="Epstein L."/>
            <person name="Alkan N."/>
            <person name="Altmueller J."/>
            <person name="Alvarado-Balderrama L."/>
            <person name="Bauser C.A."/>
            <person name="Becker C."/>
            <person name="Birren B.W."/>
            <person name="Chen Z."/>
            <person name="Choi J."/>
            <person name="Crouch J.A."/>
            <person name="Duvick J.P."/>
            <person name="Farman M.A."/>
            <person name="Gan P."/>
            <person name="Heiman D."/>
            <person name="Henrissat B."/>
            <person name="Howard R.J."/>
            <person name="Kabbage M."/>
            <person name="Koch C."/>
            <person name="Kracher B."/>
            <person name="Kubo Y."/>
            <person name="Law A.D."/>
            <person name="Lebrun M.-H."/>
            <person name="Lee Y.-H."/>
            <person name="Miyara I."/>
            <person name="Moore N."/>
            <person name="Neumann U."/>
            <person name="Nordstroem K."/>
            <person name="Panaccione D.G."/>
            <person name="Panstruga R."/>
            <person name="Place M."/>
            <person name="Proctor R.H."/>
            <person name="Prusky D."/>
            <person name="Rech G."/>
            <person name="Reinhardt R."/>
            <person name="Rollins J.A."/>
            <person name="Rounsley S."/>
            <person name="Schardl C.L."/>
            <person name="Schwartz D.C."/>
            <person name="Shenoy N."/>
            <person name="Shirasu K."/>
            <person name="Sikhakolli U.R."/>
            <person name="Stueber K."/>
            <person name="Sukno S.A."/>
            <person name="Sweigard J.A."/>
            <person name="Takano Y."/>
            <person name="Takahara H."/>
            <person name="Trail F."/>
            <person name="van der Does H.C."/>
            <person name="Voll L.M."/>
            <person name="Will I."/>
            <person name="Young S."/>
            <person name="Zeng Q."/>
            <person name="Zhang J."/>
            <person name="Zhou S."/>
            <person name="Dickman M.B."/>
            <person name="Schulze-Lefert P."/>
            <person name="Ver Loren van Themaat E."/>
            <person name="Ma L.-J."/>
            <person name="Vaillancourt L.J."/>
        </authorList>
    </citation>
    <scope>NUCLEOTIDE SEQUENCE [LARGE SCALE GENOMIC DNA]</scope>
    <source>
        <strain evidence="3">IMI 349063</strain>
    </source>
</reference>
<organism evidence="2 3">
    <name type="scientific">Colletotrichum higginsianum (strain IMI 349063)</name>
    <name type="common">Crucifer anthracnose fungus</name>
    <dbReference type="NCBI Taxonomy" id="759273"/>
    <lineage>
        <taxon>Eukaryota</taxon>
        <taxon>Fungi</taxon>
        <taxon>Dikarya</taxon>
        <taxon>Ascomycota</taxon>
        <taxon>Pezizomycotina</taxon>
        <taxon>Sordariomycetes</taxon>
        <taxon>Hypocreomycetidae</taxon>
        <taxon>Glomerellales</taxon>
        <taxon>Glomerellaceae</taxon>
        <taxon>Colletotrichum</taxon>
        <taxon>Colletotrichum destructivum species complex</taxon>
    </lineage>
</organism>
<name>H1VFX3_COLHI</name>
<feature type="region of interest" description="Disordered" evidence="1">
    <location>
        <begin position="51"/>
        <end position="71"/>
    </location>
</feature>
<protein>
    <submittedName>
        <fullName evidence="2">Uncharacterized protein</fullName>
    </submittedName>
</protein>
<accession>H1VFX3</accession>
<dbReference type="VEuPathDB" id="FungiDB:CH63R_01030"/>